<accession>A0A1Q5UPN8</accession>
<evidence type="ECO:0000313" key="3">
    <source>
        <dbReference type="Proteomes" id="UP000186955"/>
    </source>
</evidence>
<feature type="compositionally biased region" description="Polar residues" evidence="1">
    <location>
        <begin position="1"/>
        <end position="13"/>
    </location>
</feature>
<feature type="compositionally biased region" description="Acidic residues" evidence="1">
    <location>
        <begin position="311"/>
        <end position="321"/>
    </location>
</feature>
<reference evidence="2 3" key="1">
    <citation type="submission" date="2016-10" db="EMBL/GenBank/DDBJ databases">
        <title>Genome sequence of the ascomycete fungus Penicillium subrubescens.</title>
        <authorList>
            <person name="De Vries R.P."/>
            <person name="Peng M."/>
            <person name="Dilokpimol A."/>
            <person name="Hilden K."/>
            <person name="Makela M.R."/>
            <person name="Grigoriev I."/>
            <person name="Riley R."/>
            <person name="Granchi Z."/>
        </authorList>
    </citation>
    <scope>NUCLEOTIDE SEQUENCE [LARGE SCALE GENOMIC DNA]</scope>
    <source>
        <strain evidence="2 3">CBS 132785</strain>
    </source>
</reference>
<sequence length="505" mass="57570">MTTFNLENQNPSDVQEKQAISPPQPQPQAINPPVQKPCNPQRKDSGYLQDQCVLVNLGQIPELPANLINYEGYQFFKADPIPGQKATWNRVERTRMHLSQSELYKMVQKKANKVSAAQQYQNLSPIRRDHVNQLIHEQKKLDPSVEWSCVYAKERDRASKARNALRADYETVSMDIILMKRPLNTRRYPRTPMGDLVDLAHRQNDNDVPPVKPMNPAMATAPIRPAVPTAMWISKNVAQNSNPGNAPAEVVQGPQPRPVSVTGPFTQLELGHPTPAPSEQQFRPSNGQTLTDNDRDQVNNVPDGAGSSSETSDDEDSESTTDESSQSDDSSSTEEAEADHMECDCEESRYNPILPCNRSSSPNKHGPISHGSQYRRKSMGRHFGRRDKPRYHPMDILTPKNGPHNVMPVRRARGLTKAAPNAPSDMMWYRIQRIDDNELRRRLLECEARVERWERAFECQRRLLQQTIQCSQQQQLERNQLYWNPPPVHHYGYDYNQKGRMDASD</sequence>
<comment type="caution">
    <text evidence="2">The sequence shown here is derived from an EMBL/GenBank/DDBJ whole genome shotgun (WGS) entry which is preliminary data.</text>
</comment>
<keyword evidence="3" id="KW-1185">Reference proteome</keyword>
<feature type="region of interest" description="Disordered" evidence="1">
    <location>
        <begin position="1"/>
        <end position="43"/>
    </location>
</feature>
<evidence type="ECO:0000313" key="2">
    <source>
        <dbReference type="EMBL" id="OKP14424.1"/>
    </source>
</evidence>
<feature type="region of interest" description="Disordered" evidence="1">
    <location>
        <begin position="237"/>
        <end position="406"/>
    </location>
</feature>
<dbReference type="OrthoDB" id="5401486at2759"/>
<feature type="compositionally biased region" description="Basic and acidic residues" evidence="1">
    <location>
        <begin position="338"/>
        <end position="349"/>
    </location>
</feature>
<dbReference type="AlphaFoldDB" id="A0A1Q5UPN8"/>
<dbReference type="EMBL" id="MNBE01000098">
    <property type="protein sequence ID" value="OKP14424.1"/>
    <property type="molecule type" value="Genomic_DNA"/>
</dbReference>
<feature type="compositionally biased region" description="Polar residues" evidence="1">
    <location>
        <begin position="277"/>
        <end position="291"/>
    </location>
</feature>
<dbReference type="Proteomes" id="UP000186955">
    <property type="component" value="Unassembled WGS sequence"/>
</dbReference>
<protein>
    <submittedName>
        <fullName evidence="2">Uncharacterized protein</fullName>
    </submittedName>
</protein>
<proteinExistence type="predicted"/>
<gene>
    <name evidence="2" type="ORF">PENSUB_14036</name>
</gene>
<feature type="compositionally biased region" description="Basic residues" evidence="1">
    <location>
        <begin position="373"/>
        <end position="391"/>
    </location>
</feature>
<name>A0A1Q5UPN8_9EURO</name>
<organism evidence="2 3">
    <name type="scientific">Penicillium subrubescens</name>
    <dbReference type="NCBI Taxonomy" id="1316194"/>
    <lineage>
        <taxon>Eukaryota</taxon>
        <taxon>Fungi</taxon>
        <taxon>Dikarya</taxon>
        <taxon>Ascomycota</taxon>
        <taxon>Pezizomycotina</taxon>
        <taxon>Eurotiomycetes</taxon>
        <taxon>Eurotiomycetidae</taxon>
        <taxon>Eurotiales</taxon>
        <taxon>Aspergillaceae</taxon>
        <taxon>Penicillium</taxon>
    </lineage>
</organism>
<dbReference type="STRING" id="1316194.A0A1Q5UPN8"/>
<evidence type="ECO:0000256" key="1">
    <source>
        <dbReference type="SAM" id="MobiDB-lite"/>
    </source>
</evidence>